<accession>A0A8H3AY69</accession>
<keyword evidence="6 8" id="KW-0482">Metalloprotease</keyword>
<evidence type="ECO:0000256" key="3">
    <source>
        <dbReference type="ARBA" id="ARBA00022723"/>
    </source>
</evidence>
<dbReference type="PANTHER" id="PTHR11804">
    <property type="entry name" value="PROTEASE M3 THIMET OLIGOPEPTIDASE-RELATED"/>
    <property type="match status" value="1"/>
</dbReference>
<evidence type="ECO:0000256" key="5">
    <source>
        <dbReference type="ARBA" id="ARBA00022833"/>
    </source>
</evidence>
<keyword evidence="2 8" id="KW-0645">Protease</keyword>
<dbReference type="Pfam" id="PF01432">
    <property type="entry name" value="Peptidase_M3"/>
    <property type="match status" value="1"/>
</dbReference>
<dbReference type="EMBL" id="CAJMWW010000101">
    <property type="protein sequence ID" value="CAE6443248.1"/>
    <property type="molecule type" value="Genomic_DNA"/>
</dbReference>
<keyword evidence="4 8" id="KW-0378">Hydrolase</keyword>
<dbReference type="GO" id="GO:0004222">
    <property type="term" value="F:metalloendopeptidase activity"/>
    <property type="evidence" value="ECO:0007669"/>
    <property type="project" value="InterPro"/>
</dbReference>
<dbReference type="GO" id="GO:0006508">
    <property type="term" value="P:proteolysis"/>
    <property type="evidence" value="ECO:0007669"/>
    <property type="project" value="UniProtKB-KW"/>
</dbReference>
<evidence type="ECO:0000256" key="7">
    <source>
        <dbReference type="ARBA" id="ARBA00025208"/>
    </source>
</evidence>
<dbReference type="InterPro" id="IPR024080">
    <property type="entry name" value="Neurolysin/TOP_N"/>
</dbReference>
<dbReference type="PANTHER" id="PTHR11804:SF84">
    <property type="entry name" value="SACCHAROLYSIN"/>
    <property type="match status" value="1"/>
</dbReference>
<evidence type="ECO:0000256" key="1">
    <source>
        <dbReference type="ARBA" id="ARBA00006040"/>
    </source>
</evidence>
<dbReference type="GO" id="GO:0006518">
    <property type="term" value="P:peptide metabolic process"/>
    <property type="evidence" value="ECO:0007669"/>
    <property type="project" value="TreeGrafter"/>
</dbReference>
<evidence type="ECO:0000313" key="10">
    <source>
        <dbReference type="EMBL" id="CAE6443248.1"/>
    </source>
</evidence>
<comment type="function">
    <text evidence="7">Cleaves proteins, imported into the mitochondrion, to their mature size. While most mitochondrial precursor proteins are processed to the mature form in one step by mitochondrial processing peptidase (MPP), the sequential cleavage by MIP of an octapeptide after initial processing by MPP is a required step for a subgroup of nuclear-encoded precursor proteins destined for the matrix or the inner membrane.</text>
</comment>
<dbReference type="FunFam" id="3.40.390.10:FF:000006">
    <property type="entry name" value="Thimet oligopeptidase 1"/>
    <property type="match status" value="1"/>
</dbReference>
<comment type="caution">
    <text evidence="10">The sequence shown here is derived from an EMBL/GenBank/DDBJ whole genome shotgun (WGS) entry which is preliminary data.</text>
</comment>
<evidence type="ECO:0000256" key="2">
    <source>
        <dbReference type="ARBA" id="ARBA00022670"/>
    </source>
</evidence>
<dbReference type="Gene3D" id="1.20.1050.40">
    <property type="entry name" value="Endopeptidase. Chain P, domain 1"/>
    <property type="match status" value="1"/>
</dbReference>
<keyword evidence="5 8" id="KW-0862">Zinc</keyword>
<sequence>MAIDIQPPQAPLSWNHTPDSVLSYTKEAIAKSRTLQDKVAALPEIDCNFSSVFLPLALGEAHLDATTEPLSFYQNVSTNEKLRDASTEAKKLAREFGIESSMRVDVYNALINAQKKGEKLTDEEQRLVNKMILDGKRAGLDLPGDKRTELMKLKKELSVVCTDFGRNFNEEKGTIAFTREELKGVPEDVLNGYTAVEGTDKLAVTFKTPDISPLLKYTQNPKTRERAYVAFENRLEVNIPLVNRAVELRRKCAAILGYKNWADYVEENKMIKTSKAVIDFLADLEEKLRPVGTKDRDNLLRLKEKEYAKLGLPYDGEFYIWDYRYYDRLFIEESLSLDDALVKEYFPVDVVVPVILEIYQHLLGVTFQEVKGDLWHPDVQQFAVWNSGAKSKDDFLGWAYLDLIPRESKYSHAAVWPLQPGFDDENGRHYPTAAMVANLAKPTPNRPALMRHDNVVTFFHEMGHVFHGLLSRTRFARFHGTSVARDFVETPSQMLENWCWEPEVLRKMSSHYEKKESLSEDLIKRLIDSRYVNAGLSQLRQVFFAKFDIKLHTQDSQSSKVEHDYSTLFGKMREEISLVKSGDNLTHGQAGFSHIMGGYAAGVYSYEYSLVFAADMYKTVFKGAPLDPARGKLYREKILRPGASRDEVDSLKDFLGREPNSNAFLEELLGKVPH</sequence>
<proteinExistence type="inferred from homology"/>
<dbReference type="InterPro" id="IPR001567">
    <property type="entry name" value="Pept_M3A_M3B_dom"/>
</dbReference>
<reference evidence="10" key="1">
    <citation type="submission" date="2021-01" db="EMBL/GenBank/DDBJ databases">
        <authorList>
            <person name="Kaushik A."/>
        </authorList>
    </citation>
    <scope>NUCLEOTIDE SEQUENCE</scope>
    <source>
        <strain evidence="10">AG3-T5</strain>
    </source>
</reference>
<dbReference type="InterPro" id="IPR024077">
    <property type="entry name" value="Neurolysin/TOP_dom2"/>
</dbReference>
<dbReference type="Proteomes" id="UP000663841">
    <property type="component" value="Unassembled WGS sequence"/>
</dbReference>
<dbReference type="CDD" id="cd06455">
    <property type="entry name" value="M3A_TOP"/>
    <property type="match status" value="1"/>
</dbReference>
<dbReference type="AlphaFoldDB" id="A0A8H3AY69"/>
<name>A0A8H3AY69_9AGAM</name>
<comment type="similarity">
    <text evidence="1 8">Belongs to the peptidase M3 family.</text>
</comment>
<dbReference type="SUPFAM" id="SSF55486">
    <property type="entry name" value="Metalloproteases ('zincins'), catalytic domain"/>
    <property type="match status" value="1"/>
</dbReference>
<dbReference type="GO" id="GO:0046872">
    <property type="term" value="F:metal ion binding"/>
    <property type="evidence" value="ECO:0007669"/>
    <property type="project" value="UniProtKB-UniRule"/>
</dbReference>
<evidence type="ECO:0000256" key="8">
    <source>
        <dbReference type="RuleBase" id="RU003435"/>
    </source>
</evidence>
<dbReference type="InterPro" id="IPR045090">
    <property type="entry name" value="Pept_M3A_M3B"/>
</dbReference>
<feature type="domain" description="Peptidase M3A/M3B catalytic" evidence="9">
    <location>
        <begin position="214"/>
        <end position="667"/>
    </location>
</feature>
<dbReference type="Gene3D" id="1.10.1370.10">
    <property type="entry name" value="Neurolysin, domain 3"/>
    <property type="match status" value="1"/>
</dbReference>
<evidence type="ECO:0000256" key="4">
    <source>
        <dbReference type="ARBA" id="ARBA00022801"/>
    </source>
</evidence>
<organism evidence="10 11">
    <name type="scientific">Rhizoctonia solani</name>
    <dbReference type="NCBI Taxonomy" id="456999"/>
    <lineage>
        <taxon>Eukaryota</taxon>
        <taxon>Fungi</taxon>
        <taxon>Dikarya</taxon>
        <taxon>Basidiomycota</taxon>
        <taxon>Agaricomycotina</taxon>
        <taxon>Agaricomycetes</taxon>
        <taxon>Cantharellales</taxon>
        <taxon>Ceratobasidiaceae</taxon>
        <taxon>Rhizoctonia</taxon>
    </lineage>
</organism>
<keyword evidence="3 8" id="KW-0479">Metal-binding</keyword>
<dbReference type="GO" id="GO:0005758">
    <property type="term" value="C:mitochondrial intermembrane space"/>
    <property type="evidence" value="ECO:0007669"/>
    <property type="project" value="TreeGrafter"/>
</dbReference>
<evidence type="ECO:0000256" key="6">
    <source>
        <dbReference type="ARBA" id="ARBA00023049"/>
    </source>
</evidence>
<evidence type="ECO:0000313" key="11">
    <source>
        <dbReference type="Proteomes" id="UP000663841"/>
    </source>
</evidence>
<gene>
    <name evidence="10" type="ORF">RDB_LOCUS104409</name>
</gene>
<evidence type="ECO:0000259" key="9">
    <source>
        <dbReference type="Pfam" id="PF01432"/>
    </source>
</evidence>
<protein>
    <recommendedName>
        <fullName evidence="9">Peptidase M3A/M3B catalytic domain-containing protein</fullName>
    </recommendedName>
</protein>
<dbReference type="InterPro" id="IPR024079">
    <property type="entry name" value="MetalloPept_cat_dom_sf"/>
</dbReference>
<dbReference type="Gene3D" id="3.40.390.10">
    <property type="entry name" value="Collagenase (Catalytic Domain)"/>
    <property type="match status" value="1"/>
</dbReference>
<comment type="cofactor">
    <cofactor evidence="8">
        <name>Zn(2+)</name>
        <dbReference type="ChEBI" id="CHEBI:29105"/>
    </cofactor>
    <text evidence="8">Binds 1 zinc ion.</text>
</comment>